<comment type="similarity">
    <text evidence="4">Belongs to the TonB-dependent receptor family.</text>
</comment>
<evidence type="ECO:0000256" key="2">
    <source>
        <dbReference type="ARBA" id="ARBA00023136"/>
    </source>
</evidence>
<keyword evidence="9" id="KW-1185">Reference proteome</keyword>
<feature type="chain" id="PRO_5031382272" evidence="5">
    <location>
        <begin position="33"/>
        <end position="1041"/>
    </location>
</feature>
<dbReference type="NCBIfam" id="TIGR01782">
    <property type="entry name" value="TonB-Xanth-Caul"/>
    <property type="match status" value="1"/>
</dbReference>
<dbReference type="Pfam" id="PF00593">
    <property type="entry name" value="TonB_dep_Rec_b-barrel"/>
    <property type="match status" value="1"/>
</dbReference>
<dbReference type="Pfam" id="PF07715">
    <property type="entry name" value="Plug"/>
    <property type="match status" value="1"/>
</dbReference>
<evidence type="ECO:0000256" key="3">
    <source>
        <dbReference type="ARBA" id="ARBA00023237"/>
    </source>
</evidence>
<sequence>MSLRLKISGASAKCALLGSTALLALAMPTAHAQEPADGIEAAEDSDVIVVKGIRQSLRTARDTKKNSDVAVDSITASDVTQLPDLSVAEALARVPGVVVQRFELGGSDGDFPSPEGSGNIVRGLQYVRSEFNGRDAFSANGGRALEWASIPPELIGSVDVYKSQSADMIEGGIAGTVNLRTLEPFDNSGPVAVVVGEATYTDLAEEWAPGGSVVLGNRWSTDAGDWGLLGMFSTSELNSKINGFQYGQVVPVAHPDPNNMSTIGLPGGFQARDVDFERERDSIYVAGQWRSPDSTRELTVKYIRAENDTASSERTFEWFTDGESWQNWEFLGTDYNITPFTSSGLPQCNGNNEGANGGPGSCETLVPVDGGLFEAGTVSNGLRDWLGTDGTLGTPFSGLAVRETRNSVTSDLSANYKWRATDNLFLEFDAHYTEATATLDRLWAGTNVFADYEFDFSDIENPEVRLFLDDSMQVQEWAVRGGNGVPPTSLADPATSFLLFAADEFQENDGELFAWRGDATYEFDNDSWFESVKFGVRRAERKQNNRQAGLNWAGIAPPWAGGYLPFGNITAVDNASEFVDFSNFQRGGVFQGENTGVVFPSAELLNNYDDFVAFVDNEPLINTPGTFAPDWNPLRRNGVTDFAGRGADGSVTEETTNAYVRFDIASEFANGMTLDGNFGVRYTRTDILSNGVVDFQNLDAQPASFLPELAAFMANGDALSVTERDYEYYLPSLNLKWGLNDEMLIRLGISESITPPNIASLNAGGGAFAPLVFTPDPNDPMAVANIESQGTIIINGGNPNLQPIESLNFDLSYEYYFGEDGQFSVAFFHKELENIIVFGEENLGVVNLDGMDIGLDFRGETNLNDGSVSGVEVAFQQFFTELPGYWSNFGVQANYTYLQSETEPLPALEDADGDGVEGFLTVFRWGVQDLLGLSEHNYNLVGLYQTDKFEARLAYNWRSEYFSSYRDFITGNPIIQDDIGFLDASLRYDLTDNLQFRILGANLLDTKAVAFQQIDQEGQRFGRSVFTNDRRFEVGVRYSFF</sequence>
<evidence type="ECO:0000256" key="5">
    <source>
        <dbReference type="SAM" id="SignalP"/>
    </source>
</evidence>
<dbReference type="PANTHER" id="PTHR40980">
    <property type="entry name" value="PLUG DOMAIN-CONTAINING PROTEIN"/>
    <property type="match status" value="1"/>
</dbReference>
<keyword evidence="5" id="KW-0732">Signal</keyword>
<evidence type="ECO:0000313" key="9">
    <source>
        <dbReference type="Proteomes" id="UP000536835"/>
    </source>
</evidence>
<feature type="signal peptide" evidence="5">
    <location>
        <begin position="1"/>
        <end position="32"/>
    </location>
</feature>
<keyword evidence="8" id="KW-0675">Receptor</keyword>
<dbReference type="InterPro" id="IPR037066">
    <property type="entry name" value="Plug_dom_sf"/>
</dbReference>
<dbReference type="PANTHER" id="PTHR40980:SF3">
    <property type="entry name" value="TONB-DEPENDENT RECEPTOR-LIKE BETA-BARREL DOMAIN-CONTAINING PROTEIN"/>
    <property type="match status" value="1"/>
</dbReference>
<dbReference type="InterPro" id="IPR012910">
    <property type="entry name" value="Plug_dom"/>
</dbReference>
<proteinExistence type="inferred from homology"/>
<dbReference type="Proteomes" id="UP000536835">
    <property type="component" value="Unassembled WGS sequence"/>
</dbReference>
<dbReference type="EMBL" id="JABFCX010000002">
    <property type="protein sequence ID" value="NNU15470.1"/>
    <property type="molecule type" value="Genomic_DNA"/>
</dbReference>
<keyword evidence="4" id="KW-0798">TonB box</keyword>
<protein>
    <submittedName>
        <fullName evidence="8">TonB-dependent receptor</fullName>
    </submittedName>
</protein>
<dbReference type="InterPro" id="IPR036942">
    <property type="entry name" value="Beta-barrel_TonB_sf"/>
</dbReference>
<evidence type="ECO:0000256" key="4">
    <source>
        <dbReference type="RuleBase" id="RU003357"/>
    </source>
</evidence>
<keyword evidence="2 4" id="KW-0472">Membrane</keyword>
<dbReference type="InterPro" id="IPR000531">
    <property type="entry name" value="Beta-barrel_TonB"/>
</dbReference>
<dbReference type="InterPro" id="IPR010104">
    <property type="entry name" value="TonB_rcpt_bac"/>
</dbReference>
<evidence type="ECO:0000313" key="8">
    <source>
        <dbReference type="EMBL" id="NNU15470.1"/>
    </source>
</evidence>
<dbReference type="GO" id="GO:0009279">
    <property type="term" value="C:cell outer membrane"/>
    <property type="evidence" value="ECO:0007669"/>
    <property type="project" value="UniProtKB-SubCell"/>
</dbReference>
<feature type="domain" description="TonB-dependent receptor-like beta-barrel" evidence="6">
    <location>
        <begin position="468"/>
        <end position="1002"/>
    </location>
</feature>
<dbReference type="RefSeq" id="WP_173196966.1">
    <property type="nucleotide sequence ID" value="NZ_JABFCX010000002.1"/>
</dbReference>
<keyword evidence="3" id="KW-0998">Cell outer membrane</keyword>
<feature type="domain" description="TonB-dependent receptor plug" evidence="7">
    <location>
        <begin position="64"/>
        <end position="176"/>
    </location>
</feature>
<evidence type="ECO:0000259" key="7">
    <source>
        <dbReference type="Pfam" id="PF07715"/>
    </source>
</evidence>
<comment type="subcellular location">
    <subcellularLocation>
        <location evidence="1 4">Cell outer membrane</location>
    </subcellularLocation>
</comment>
<name>A0A7Y3W471_9PROT</name>
<reference evidence="8 9" key="1">
    <citation type="submission" date="2020-05" db="EMBL/GenBank/DDBJ databases">
        <title>Parvularcula mediterraneae sp. nov., isolated from polypropylene straw from shallow seawater of the seashore of Laganas in Zakynthos island, Greece.</title>
        <authorList>
            <person name="Szabo I."/>
            <person name="Al-Omari J."/>
            <person name="Rado J."/>
            <person name="Szerdahelyi G.S."/>
        </authorList>
    </citation>
    <scope>NUCLEOTIDE SEQUENCE [LARGE SCALE GENOMIC DNA]</scope>
    <source>
        <strain evidence="8 9">ZS-1/3</strain>
    </source>
</reference>
<evidence type="ECO:0000259" key="6">
    <source>
        <dbReference type="Pfam" id="PF00593"/>
    </source>
</evidence>
<comment type="caution">
    <text evidence="8">The sequence shown here is derived from an EMBL/GenBank/DDBJ whole genome shotgun (WGS) entry which is preliminary data.</text>
</comment>
<dbReference type="Gene3D" id="2.170.130.10">
    <property type="entry name" value="TonB-dependent receptor, plug domain"/>
    <property type="match status" value="1"/>
</dbReference>
<dbReference type="SUPFAM" id="SSF56935">
    <property type="entry name" value="Porins"/>
    <property type="match status" value="1"/>
</dbReference>
<gene>
    <name evidence="8" type="ORF">HK107_03935</name>
</gene>
<organism evidence="8 9">
    <name type="scientific">Parvularcula mediterranea</name>
    <dbReference type="NCBI Taxonomy" id="2732508"/>
    <lineage>
        <taxon>Bacteria</taxon>
        <taxon>Pseudomonadati</taxon>
        <taxon>Pseudomonadota</taxon>
        <taxon>Alphaproteobacteria</taxon>
        <taxon>Parvularculales</taxon>
        <taxon>Parvularculaceae</taxon>
        <taxon>Parvularcula</taxon>
    </lineage>
</organism>
<dbReference type="Gene3D" id="2.40.170.20">
    <property type="entry name" value="TonB-dependent receptor, beta-barrel domain"/>
    <property type="match status" value="1"/>
</dbReference>
<evidence type="ECO:0000256" key="1">
    <source>
        <dbReference type="ARBA" id="ARBA00004442"/>
    </source>
</evidence>
<dbReference type="AlphaFoldDB" id="A0A7Y3W471"/>
<accession>A0A7Y3W471</accession>